<proteinExistence type="predicted"/>
<dbReference type="InterPro" id="IPR000330">
    <property type="entry name" value="SNF2_N"/>
</dbReference>
<dbReference type="Pfam" id="PF00176">
    <property type="entry name" value="SNF2-rel_dom"/>
    <property type="match status" value="1"/>
</dbReference>
<dbReference type="PROSITE" id="PS51192">
    <property type="entry name" value="HELICASE_ATP_BIND_1"/>
    <property type="match status" value="1"/>
</dbReference>
<evidence type="ECO:0000313" key="2">
    <source>
        <dbReference type="EMBL" id="MDP9903173.1"/>
    </source>
</evidence>
<evidence type="ECO:0000313" key="3">
    <source>
        <dbReference type="EMBL" id="MDQ0180174.1"/>
    </source>
</evidence>
<dbReference type="AlphaFoldDB" id="A0AAW8D5M2"/>
<dbReference type="GO" id="GO:0005524">
    <property type="term" value="F:ATP binding"/>
    <property type="evidence" value="ECO:0007669"/>
    <property type="project" value="InterPro"/>
</dbReference>
<dbReference type="InterPro" id="IPR014001">
    <property type="entry name" value="Helicase_ATP-bd"/>
</dbReference>
<evidence type="ECO:0000259" key="1">
    <source>
        <dbReference type="PROSITE" id="PS51192"/>
    </source>
</evidence>
<comment type="caution">
    <text evidence="2">The sequence shown here is derived from an EMBL/GenBank/DDBJ whole genome shotgun (WGS) entry which is preliminary data.</text>
</comment>
<dbReference type="EMBL" id="JAUSTF010000002">
    <property type="protein sequence ID" value="MDQ0180174.1"/>
    <property type="molecule type" value="Genomic_DNA"/>
</dbReference>
<reference evidence="2 4" key="1">
    <citation type="submission" date="2023-07" db="EMBL/GenBank/DDBJ databases">
        <title>Sorghum-associated microbial communities from plants grown in Nebraska, USA.</title>
        <authorList>
            <person name="Schachtman D."/>
        </authorList>
    </citation>
    <scope>NUCLEOTIDE SEQUENCE</scope>
    <source>
        <strain evidence="2">DS1006</strain>
        <strain evidence="3 4">DS1016</strain>
    </source>
</reference>
<evidence type="ECO:0000313" key="4">
    <source>
        <dbReference type="Proteomes" id="UP001230951"/>
    </source>
</evidence>
<dbReference type="Proteomes" id="UP001230951">
    <property type="component" value="Unassembled WGS sequence"/>
</dbReference>
<dbReference type="Gene3D" id="3.40.50.300">
    <property type="entry name" value="P-loop containing nucleotide triphosphate hydrolases"/>
    <property type="match status" value="1"/>
</dbReference>
<name>A0AAW8D5M2_9MICC</name>
<keyword evidence="2" id="KW-0347">Helicase</keyword>
<keyword evidence="4" id="KW-1185">Reference proteome</keyword>
<protein>
    <submittedName>
        <fullName evidence="2">SNF2 family DNA or RNA helicase</fullName>
    </submittedName>
</protein>
<keyword evidence="2" id="KW-0378">Hydrolase</keyword>
<keyword evidence="2" id="KW-0547">Nucleotide-binding</keyword>
<dbReference type="RefSeq" id="WP_306972543.1">
    <property type="nucleotide sequence ID" value="NZ_JAUSSX010000002.1"/>
</dbReference>
<dbReference type="Proteomes" id="UP001242995">
    <property type="component" value="Unassembled WGS sequence"/>
</dbReference>
<dbReference type="InterPro" id="IPR038718">
    <property type="entry name" value="SNF2-like_sf"/>
</dbReference>
<gene>
    <name evidence="2" type="ORF">J2S90_000113</name>
    <name evidence="3" type="ORF">J2S93_001590</name>
</gene>
<dbReference type="PANTHER" id="PTHR10799">
    <property type="entry name" value="SNF2/RAD54 HELICASE FAMILY"/>
    <property type="match status" value="1"/>
</dbReference>
<accession>A0AAW8D5M2</accession>
<dbReference type="SUPFAM" id="SSF52540">
    <property type="entry name" value="P-loop containing nucleoside triphosphate hydrolases"/>
    <property type="match status" value="2"/>
</dbReference>
<sequence>MKDFIVQRPFCAIWLPVGGAKSLTTLAALSEIRPSGHILVIAPKAIARSSWFSEVEKWGFPLRMKSLVVDERDRLLSAAKRKAIYEEFFSAPPTMYFIGKDLLDDLVNSMPTRKYGRQESILWPFPTVIIDESQEFKNPTSVRFKALRKVRPAIVRLIELTGTPAPQSLLDVWSQIYLLDQGLALGQRYTDFRKLYFKEPRIVNGRPAGKWEIHPWAEAVIHERIKHLVLSAENTSVPLPPVTYETVEIELPEHVQSAYRTFKREQVLELATPDPKNPDTLIITADNAAILRGKLLQFASGTLYTGEDHGNDFVQVHEVKLLELEKIVASQPAGDPLLVAYRFQSDQKIIPTYLLARGYQTEVFDGSKAMIDRWNRREIPVMLLQPASFGRGLNIQHGSRDLVWFTLPDSLEQWIQTVGRLRRIGQAGTVRVRSMITKHTVDEKQPSLLSRKKLTQDALLEAVRVEVKDDLALLNNGALAPG</sequence>
<dbReference type="InterPro" id="IPR027417">
    <property type="entry name" value="P-loop_NTPase"/>
</dbReference>
<keyword evidence="2" id="KW-0067">ATP-binding</keyword>
<dbReference type="EMBL" id="JAUSRG010000001">
    <property type="protein sequence ID" value="MDP9903173.1"/>
    <property type="molecule type" value="Genomic_DNA"/>
</dbReference>
<feature type="domain" description="Helicase ATP-binding" evidence="1">
    <location>
        <begin position="2"/>
        <end position="182"/>
    </location>
</feature>
<dbReference type="Gene3D" id="3.40.50.10810">
    <property type="entry name" value="Tandem AAA-ATPase domain"/>
    <property type="match status" value="1"/>
</dbReference>
<organism evidence="2 5">
    <name type="scientific">Arthrobacter bambusae</name>
    <dbReference type="NCBI Taxonomy" id="1338426"/>
    <lineage>
        <taxon>Bacteria</taxon>
        <taxon>Bacillati</taxon>
        <taxon>Actinomycetota</taxon>
        <taxon>Actinomycetes</taxon>
        <taxon>Micrococcales</taxon>
        <taxon>Micrococcaceae</taxon>
        <taxon>Arthrobacter</taxon>
    </lineage>
</organism>
<dbReference type="GO" id="GO:0004386">
    <property type="term" value="F:helicase activity"/>
    <property type="evidence" value="ECO:0007669"/>
    <property type="project" value="UniProtKB-KW"/>
</dbReference>
<evidence type="ECO:0000313" key="5">
    <source>
        <dbReference type="Proteomes" id="UP001242995"/>
    </source>
</evidence>